<dbReference type="HAMAP" id="MF_01398">
    <property type="entry name" value="ATP_synth_b_bprime"/>
    <property type="match status" value="1"/>
</dbReference>
<evidence type="ECO:0000256" key="3">
    <source>
        <dbReference type="ARBA" id="ARBA00022547"/>
    </source>
</evidence>
<evidence type="ECO:0000256" key="8">
    <source>
        <dbReference type="ARBA" id="ARBA00023136"/>
    </source>
</evidence>
<comment type="subcellular location">
    <subcellularLocation>
        <location evidence="12">Cell membrane</location>
        <topology evidence="12">Single-pass membrane protein</topology>
    </subcellularLocation>
    <subcellularLocation>
        <location evidence="11">Endomembrane system</location>
        <topology evidence="11">Single-pass membrane protein</topology>
    </subcellularLocation>
</comment>
<keyword evidence="8 12" id="KW-0472">Membrane</keyword>
<comment type="similarity">
    <text evidence="1 12 13">Belongs to the ATPase B chain family.</text>
</comment>
<dbReference type="EMBL" id="MGGW01000004">
    <property type="protein sequence ID" value="OGM55347.1"/>
    <property type="molecule type" value="Genomic_DNA"/>
</dbReference>
<keyword evidence="3 12" id="KW-0138">CF(0)</keyword>
<dbReference type="InterPro" id="IPR028987">
    <property type="entry name" value="ATP_synth_B-like_membr_sf"/>
</dbReference>
<evidence type="ECO:0000256" key="11">
    <source>
        <dbReference type="ARBA" id="ARBA00037847"/>
    </source>
</evidence>
<evidence type="ECO:0000256" key="7">
    <source>
        <dbReference type="ARBA" id="ARBA00023065"/>
    </source>
</evidence>
<evidence type="ECO:0000313" key="15">
    <source>
        <dbReference type="Proteomes" id="UP000178603"/>
    </source>
</evidence>
<evidence type="ECO:0000313" key="14">
    <source>
        <dbReference type="EMBL" id="OGM55347.1"/>
    </source>
</evidence>
<keyword evidence="9 12" id="KW-0066">ATP synthesis</keyword>
<dbReference type="GO" id="GO:0046933">
    <property type="term" value="F:proton-transporting ATP synthase activity, rotational mechanism"/>
    <property type="evidence" value="ECO:0007669"/>
    <property type="project" value="UniProtKB-UniRule"/>
</dbReference>
<dbReference type="GO" id="GO:0045259">
    <property type="term" value="C:proton-transporting ATP synthase complex"/>
    <property type="evidence" value="ECO:0007669"/>
    <property type="project" value="UniProtKB-KW"/>
</dbReference>
<name>A0A1F8AUD5_9BACT</name>
<dbReference type="GO" id="GO:0005886">
    <property type="term" value="C:plasma membrane"/>
    <property type="evidence" value="ECO:0007669"/>
    <property type="project" value="UniProtKB-SubCell"/>
</dbReference>
<evidence type="ECO:0000256" key="1">
    <source>
        <dbReference type="ARBA" id="ARBA00005513"/>
    </source>
</evidence>
<evidence type="ECO:0000256" key="10">
    <source>
        <dbReference type="ARBA" id="ARBA00025198"/>
    </source>
</evidence>
<evidence type="ECO:0000256" key="13">
    <source>
        <dbReference type="RuleBase" id="RU003848"/>
    </source>
</evidence>
<evidence type="ECO:0000256" key="9">
    <source>
        <dbReference type="ARBA" id="ARBA00023310"/>
    </source>
</evidence>
<evidence type="ECO:0000256" key="5">
    <source>
        <dbReference type="ARBA" id="ARBA00022781"/>
    </source>
</evidence>
<organism evidence="14 15">
    <name type="scientific">Candidatus Woesebacteria bacterium RIFCSPHIGHO2_12_FULL_41_24</name>
    <dbReference type="NCBI Taxonomy" id="1802510"/>
    <lineage>
        <taxon>Bacteria</taxon>
        <taxon>Candidatus Woeseibacteriota</taxon>
    </lineage>
</organism>
<keyword evidence="7 12" id="KW-0406">Ion transport</keyword>
<comment type="function">
    <text evidence="12">Component of the F(0) channel, it forms part of the peripheral stalk, linking F(1) to F(0).</text>
</comment>
<accession>A0A1F8AUD5</accession>
<dbReference type="CDD" id="cd06503">
    <property type="entry name" value="ATP-synt_Fo_b"/>
    <property type="match status" value="1"/>
</dbReference>
<dbReference type="GO" id="GO:0046961">
    <property type="term" value="F:proton-transporting ATPase activity, rotational mechanism"/>
    <property type="evidence" value="ECO:0007669"/>
    <property type="project" value="TreeGrafter"/>
</dbReference>
<protein>
    <recommendedName>
        <fullName evidence="12">ATP synthase subunit b</fullName>
    </recommendedName>
    <alternativeName>
        <fullName evidence="12">ATP synthase F(0) sector subunit b</fullName>
    </alternativeName>
    <alternativeName>
        <fullName evidence="12">ATPase subunit I</fullName>
    </alternativeName>
    <alternativeName>
        <fullName evidence="12">F-type ATPase subunit b</fullName>
        <shortName evidence="12">F-ATPase subunit b</shortName>
    </alternativeName>
</protein>
<keyword evidence="5 12" id="KW-0375">Hydrogen ion transport</keyword>
<keyword evidence="6 12" id="KW-1133">Transmembrane helix</keyword>
<keyword evidence="4 12" id="KW-0812">Transmembrane</keyword>
<dbReference type="Pfam" id="PF00430">
    <property type="entry name" value="ATP-synt_B"/>
    <property type="match status" value="1"/>
</dbReference>
<comment type="subunit">
    <text evidence="12">F-type ATPases have 2 components, F(1) - the catalytic core - and F(0) - the membrane proton channel. F(1) has five subunits: alpha(3), beta(3), gamma(1), delta(1), epsilon(1). F(0) has three main subunits: a(1), b(2) and c(10-14). The alpha and beta chains form an alternating ring which encloses part of the gamma chain. F(1) is attached to F(0) by a central stalk formed by the gamma and epsilon chains, while a peripheral stalk is formed by the delta and b chains.</text>
</comment>
<gene>
    <name evidence="12" type="primary">atpF</name>
    <name evidence="14" type="ORF">A3E44_03635</name>
</gene>
<sequence>MEKLGIDPFLLGVQIINFIILFVILKKVLYKPILKAMKSREEKLAGVETAMGELARKQEVFESTKEKVLKAARSDANNIVNAARLEAQKIKNEATEEGNKKARALIAKGQGELDRQAKLVERKVKESSKKLSQEVINHVLARVLDDKTRLKSIALVAKELKS</sequence>
<reference evidence="14 15" key="1">
    <citation type="journal article" date="2016" name="Nat. Commun.">
        <title>Thousands of microbial genomes shed light on interconnected biogeochemical processes in an aquifer system.</title>
        <authorList>
            <person name="Anantharaman K."/>
            <person name="Brown C.T."/>
            <person name="Hug L.A."/>
            <person name="Sharon I."/>
            <person name="Castelle C.J."/>
            <person name="Probst A.J."/>
            <person name="Thomas B.C."/>
            <person name="Singh A."/>
            <person name="Wilkins M.J."/>
            <person name="Karaoz U."/>
            <person name="Brodie E.L."/>
            <person name="Williams K.H."/>
            <person name="Hubbard S.S."/>
            <person name="Banfield J.F."/>
        </authorList>
    </citation>
    <scope>NUCLEOTIDE SEQUENCE [LARGE SCALE GENOMIC DNA]</scope>
</reference>
<evidence type="ECO:0000256" key="2">
    <source>
        <dbReference type="ARBA" id="ARBA00022448"/>
    </source>
</evidence>
<comment type="caution">
    <text evidence="14">The sequence shown here is derived from an EMBL/GenBank/DDBJ whole genome shotgun (WGS) entry which is preliminary data.</text>
</comment>
<dbReference type="PANTHER" id="PTHR33445">
    <property type="entry name" value="ATP SYNTHASE SUBUNIT B', CHLOROPLASTIC"/>
    <property type="match status" value="1"/>
</dbReference>
<dbReference type="AlphaFoldDB" id="A0A1F8AUD5"/>
<evidence type="ECO:0000256" key="6">
    <source>
        <dbReference type="ARBA" id="ARBA00022989"/>
    </source>
</evidence>
<keyword evidence="2 12" id="KW-0813">Transport</keyword>
<dbReference type="InterPro" id="IPR050059">
    <property type="entry name" value="ATP_synthase_B_chain"/>
</dbReference>
<dbReference type="GO" id="GO:0012505">
    <property type="term" value="C:endomembrane system"/>
    <property type="evidence" value="ECO:0007669"/>
    <property type="project" value="UniProtKB-SubCell"/>
</dbReference>
<proteinExistence type="inferred from homology"/>
<dbReference type="SUPFAM" id="SSF81573">
    <property type="entry name" value="F1F0 ATP synthase subunit B, membrane domain"/>
    <property type="match status" value="1"/>
</dbReference>
<dbReference type="InterPro" id="IPR002146">
    <property type="entry name" value="ATP_synth_b/b'su_bac/chlpt"/>
</dbReference>
<keyword evidence="12" id="KW-1003">Cell membrane</keyword>
<evidence type="ECO:0000256" key="12">
    <source>
        <dbReference type="HAMAP-Rule" id="MF_01398"/>
    </source>
</evidence>
<dbReference type="PANTHER" id="PTHR33445:SF2">
    <property type="entry name" value="ATP SYNTHASE SUBUNIT B', CHLOROPLASTIC"/>
    <property type="match status" value="1"/>
</dbReference>
<comment type="function">
    <text evidence="10 12">F(1)F(0) ATP synthase produces ATP from ADP in the presence of a proton or sodium gradient. F-type ATPases consist of two structural domains, F(1) containing the extramembraneous catalytic core and F(0) containing the membrane proton channel, linked together by a central stalk and a peripheral stalk. During catalysis, ATP synthesis in the catalytic domain of F(1) is coupled via a rotary mechanism of the central stalk subunits to proton translocation.</text>
</comment>
<dbReference type="Proteomes" id="UP000178603">
    <property type="component" value="Unassembled WGS sequence"/>
</dbReference>
<evidence type="ECO:0000256" key="4">
    <source>
        <dbReference type="ARBA" id="ARBA00022692"/>
    </source>
</evidence>